<evidence type="ECO:0000256" key="1">
    <source>
        <dbReference type="ARBA" id="ARBA00022536"/>
    </source>
</evidence>
<reference evidence="7" key="1">
    <citation type="journal article" name="BMC Genomics">
        <title>Long-read sequencing and de novo genome assembly of marine medaka (Oryzias melastigma).</title>
        <authorList>
            <person name="Liang P."/>
            <person name="Saqib H.S.A."/>
            <person name="Ni X."/>
            <person name="Shen Y."/>
        </authorList>
    </citation>
    <scope>NUCLEOTIDE SEQUENCE</scope>
    <source>
        <strain evidence="7">Bigg-433</strain>
    </source>
</reference>
<evidence type="ECO:0000313" key="8">
    <source>
        <dbReference type="Proteomes" id="UP000646548"/>
    </source>
</evidence>
<proteinExistence type="predicted"/>
<dbReference type="SUPFAM" id="SSF57196">
    <property type="entry name" value="EGF/Laminin"/>
    <property type="match status" value="2"/>
</dbReference>
<sequence>MGIYSQRKLLKTWDGNPLECARGTAVLHYEESDRRGRQADRQGEGSFDTGALSLLHPHCSLVDMLEIEANVCPKVRVMKSFSEWEEGLSDSTFIVEVEATSLWPPNERSRRFCRANIMVLEANGRPLLLTVTCLCFSGGLLWSYKQEDAIEREKCSENNISTSKYPCMKSSGEITTCYRKQCCKGFKFVLGQCIPEDFDVCAGAPCEQQCTDHFGRVVCTCYPGYRYDRERHRNREKPYCLDIDECADGNKSSCSQICINSPGSYRCECEKGYFLEEDGKTCTKGERAVHLFEKCDNVMNAGTCSATCEDFLQLKTYVLQLQQKMALLSNSADVPVQMTEDKTLTSPIYLPGPPGSPGPPGDLGPEGSAGLMGPPGPPGPRGLMGPIGPSPDLSHIKRGPRGPVGPPGAPGKDGQKGDRGAPGAVGPPGSPGSFDFLLLLMADIRNDIADLQSKVYGRPIHSPEEDFSAAPDSWRDPHDGVDAGSGEDDKEVHPLTNRGSKRSRKRKPARDRTD</sequence>
<dbReference type="InterPro" id="IPR018097">
    <property type="entry name" value="EGF_Ca-bd_CS"/>
</dbReference>
<dbReference type="InterPro" id="IPR000742">
    <property type="entry name" value="EGF"/>
</dbReference>
<feature type="domain" description="EGF-like" evidence="6">
    <location>
        <begin position="242"/>
        <end position="283"/>
    </location>
</feature>
<accession>A0A834CRS7</accession>
<keyword evidence="2" id="KW-0677">Repeat</keyword>
<dbReference type="GO" id="GO:0005509">
    <property type="term" value="F:calcium ion binding"/>
    <property type="evidence" value="ECO:0007669"/>
    <property type="project" value="InterPro"/>
</dbReference>
<evidence type="ECO:0000256" key="5">
    <source>
        <dbReference type="SAM" id="MobiDB-lite"/>
    </source>
</evidence>
<comment type="caution">
    <text evidence="7">The sequence shown here is derived from an EMBL/GenBank/DDBJ whole genome shotgun (WGS) entry which is preliminary data.</text>
</comment>
<dbReference type="PROSITE" id="PS01186">
    <property type="entry name" value="EGF_2"/>
    <property type="match status" value="1"/>
</dbReference>
<dbReference type="FunFam" id="2.10.25.10:FF:000010">
    <property type="entry name" value="Pro-epidermal growth factor"/>
    <property type="match status" value="1"/>
</dbReference>
<evidence type="ECO:0000256" key="3">
    <source>
        <dbReference type="ARBA" id="ARBA00023157"/>
    </source>
</evidence>
<dbReference type="InterPro" id="IPR001881">
    <property type="entry name" value="EGF-like_Ca-bd_dom"/>
</dbReference>
<feature type="compositionally biased region" description="Basic residues" evidence="5">
    <location>
        <begin position="499"/>
        <end position="514"/>
    </location>
</feature>
<dbReference type="PANTHER" id="PTHR24637">
    <property type="entry name" value="COLLAGEN"/>
    <property type="match status" value="1"/>
</dbReference>
<dbReference type="Pfam" id="PF14670">
    <property type="entry name" value="FXa_inhibition"/>
    <property type="match status" value="1"/>
</dbReference>
<dbReference type="AlphaFoldDB" id="A0A834CRS7"/>
<feature type="region of interest" description="Disordered" evidence="5">
    <location>
        <begin position="344"/>
        <end position="429"/>
    </location>
</feature>
<feature type="compositionally biased region" description="Pro residues" evidence="5">
    <location>
        <begin position="350"/>
        <end position="362"/>
    </location>
</feature>
<keyword evidence="1 4" id="KW-0245">EGF-like domain</keyword>
<dbReference type="PROSITE" id="PS01187">
    <property type="entry name" value="EGF_CA"/>
    <property type="match status" value="1"/>
</dbReference>
<dbReference type="Proteomes" id="UP000646548">
    <property type="component" value="Unassembled WGS sequence"/>
</dbReference>
<evidence type="ECO:0000256" key="4">
    <source>
        <dbReference type="PROSITE-ProRule" id="PRU00076"/>
    </source>
</evidence>
<protein>
    <submittedName>
        <fullName evidence="7">Collagen and calcium-binding EGF domain-containing protein 1</fullName>
    </submittedName>
</protein>
<name>A0A834CRS7_ORYME</name>
<dbReference type="EMBL" id="WKFB01000164">
    <property type="protein sequence ID" value="KAF6733203.1"/>
    <property type="molecule type" value="Genomic_DNA"/>
</dbReference>
<dbReference type="GO" id="GO:0005581">
    <property type="term" value="C:collagen trimer"/>
    <property type="evidence" value="ECO:0007669"/>
    <property type="project" value="UniProtKB-KW"/>
</dbReference>
<comment type="caution">
    <text evidence="4">Lacks conserved residue(s) required for the propagation of feature annotation.</text>
</comment>
<dbReference type="PANTHER" id="PTHR24637:SF396">
    <property type="entry name" value="COLLAGEN AND CALCIUM BINDING EGF DOMAINS 1"/>
    <property type="match status" value="1"/>
</dbReference>
<organism evidence="7 8">
    <name type="scientific">Oryzias melastigma</name>
    <name type="common">Marine medaka</name>
    <dbReference type="NCBI Taxonomy" id="30732"/>
    <lineage>
        <taxon>Eukaryota</taxon>
        <taxon>Metazoa</taxon>
        <taxon>Chordata</taxon>
        <taxon>Craniata</taxon>
        <taxon>Vertebrata</taxon>
        <taxon>Euteleostomi</taxon>
        <taxon>Actinopterygii</taxon>
        <taxon>Neopterygii</taxon>
        <taxon>Teleostei</taxon>
        <taxon>Neoteleostei</taxon>
        <taxon>Acanthomorphata</taxon>
        <taxon>Ovalentaria</taxon>
        <taxon>Atherinomorphae</taxon>
        <taxon>Beloniformes</taxon>
        <taxon>Adrianichthyidae</taxon>
        <taxon>Oryziinae</taxon>
        <taxon>Oryzias</taxon>
    </lineage>
</organism>
<dbReference type="PROSITE" id="PS50026">
    <property type="entry name" value="EGF_3"/>
    <property type="match status" value="1"/>
</dbReference>
<keyword evidence="7" id="KW-0176">Collagen</keyword>
<evidence type="ECO:0000313" key="7">
    <source>
        <dbReference type="EMBL" id="KAF6733203.1"/>
    </source>
</evidence>
<dbReference type="PROSITE" id="PS00010">
    <property type="entry name" value="ASX_HYDROXYL"/>
    <property type="match status" value="1"/>
</dbReference>
<evidence type="ECO:0000259" key="6">
    <source>
        <dbReference type="PROSITE" id="PS50026"/>
    </source>
</evidence>
<feature type="region of interest" description="Disordered" evidence="5">
    <location>
        <begin position="459"/>
        <end position="514"/>
    </location>
</feature>
<dbReference type="Gene3D" id="2.10.25.10">
    <property type="entry name" value="Laminin"/>
    <property type="match status" value="2"/>
</dbReference>
<gene>
    <name evidence="7" type="ORF">FQA47_000787</name>
</gene>
<dbReference type="SMART" id="SM00181">
    <property type="entry name" value="EGF"/>
    <property type="match status" value="2"/>
</dbReference>
<keyword evidence="3" id="KW-1015">Disulfide bond</keyword>
<evidence type="ECO:0000256" key="2">
    <source>
        <dbReference type="ARBA" id="ARBA00022737"/>
    </source>
</evidence>
<dbReference type="InterPro" id="IPR000152">
    <property type="entry name" value="EGF-type_Asp/Asn_hydroxyl_site"/>
</dbReference>
<dbReference type="SMART" id="SM00179">
    <property type="entry name" value="EGF_CA"/>
    <property type="match status" value="2"/>
</dbReference>